<keyword evidence="4" id="KW-1185">Reference proteome</keyword>
<sequence>MRIGEFAKKNNITQDTIRHYIDLGLLVVEKQGSWYKFSQKDSSDLEKIFILKQLDFSLGEILKVLSFHRLEGDKSAEYRDFYLSFLERKKEQIMKEQQKFREIDFQLKDKISEMKLDEAKQGTRLGFPLSSIALLRCPDCKNMMDIRSGTLKTNMILDAEIQCACGYSAAIEDGIYIDKQMAATKKRLPTKKQFLEATSPRYINFMYNGSTILIDYIQSYASGPKYILELDHCIGRFLMQYIDELPDNCTYILVCQDRARIAAVKNDLLQHRHSRFIFLCCEEDRLPIADGAMDIVVDHGLSRSYAKTTGRFLPERLGPLLKEEGLIAASFPHAGTEFNGSGNIDIGTGEYFHKDTILEKLKKLHFSELDIADIGPIIESSPYIEMKDHEQYLTLYVGKKTSG</sequence>
<dbReference type="InterPro" id="IPR047057">
    <property type="entry name" value="MerR_fam"/>
</dbReference>
<dbReference type="InterPro" id="IPR000551">
    <property type="entry name" value="MerR-type_HTH_dom"/>
</dbReference>
<dbReference type="Pfam" id="PF13411">
    <property type="entry name" value="MerR_1"/>
    <property type="match status" value="1"/>
</dbReference>
<proteinExistence type="predicted"/>
<dbReference type="Proteomes" id="UP001306950">
    <property type="component" value="Unassembled WGS sequence"/>
</dbReference>
<dbReference type="Gene3D" id="3.40.50.150">
    <property type="entry name" value="Vaccinia Virus protein VP39"/>
    <property type="match status" value="1"/>
</dbReference>
<gene>
    <name evidence="3" type="ORF">V3851_21800</name>
</gene>
<dbReference type="PROSITE" id="PS50937">
    <property type="entry name" value="HTH_MERR_2"/>
    <property type="match status" value="1"/>
</dbReference>
<evidence type="ECO:0000256" key="1">
    <source>
        <dbReference type="ARBA" id="ARBA00023125"/>
    </source>
</evidence>
<reference evidence="3 4" key="1">
    <citation type="submission" date="2024-02" db="EMBL/GenBank/DDBJ databases">
        <title>A nitrogen-fixing paenibacillus bacterium.</title>
        <authorList>
            <person name="Zhang W.L."/>
            <person name="Chen S.F."/>
        </authorList>
    </citation>
    <scope>NUCLEOTIDE SEQUENCE [LARGE SCALE GENOMIC DNA]</scope>
    <source>
        <strain evidence="3 4">M1</strain>
    </source>
</reference>
<protein>
    <submittedName>
        <fullName evidence="3">MerR family transcriptional regulator</fullName>
    </submittedName>
</protein>
<evidence type="ECO:0000313" key="4">
    <source>
        <dbReference type="Proteomes" id="UP001306950"/>
    </source>
</evidence>
<accession>A0ABU7VXN7</accession>
<dbReference type="InterPro" id="IPR009061">
    <property type="entry name" value="DNA-bd_dom_put_sf"/>
</dbReference>
<evidence type="ECO:0000313" key="3">
    <source>
        <dbReference type="EMBL" id="MEF2968457.1"/>
    </source>
</evidence>
<comment type="caution">
    <text evidence="3">The sequence shown here is derived from an EMBL/GenBank/DDBJ whole genome shotgun (WGS) entry which is preliminary data.</text>
</comment>
<organism evidence="3 4">
    <name type="scientific">Paenibacillus haidiansis</name>
    <dbReference type="NCBI Taxonomy" id="1574488"/>
    <lineage>
        <taxon>Bacteria</taxon>
        <taxon>Bacillati</taxon>
        <taxon>Bacillota</taxon>
        <taxon>Bacilli</taxon>
        <taxon>Bacillales</taxon>
        <taxon>Paenibacillaceae</taxon>
        <taxon>Paenibacillus</taxon>
    </lineage>
</organism>
<keyword evidence="1" id="KW-0238">DNA-binding</keyword>
<dbReference type="InterPro" id="IPR029063">
    <property type="entry name" value="SAM-dependent_MTases_sf"/>
</dbReference>
<dbReference type="SUPFAM" id="SSF46955">
    <property type="entry name" value="Putative DNA-binding domain"/>
    <property type="match status" value="1"/>
</dbReference>
<dbReference type="EMBL" id="JAZHPZ010000015">
    <property type="protein sequence ID" value="MEF2968457.1"/>
    <property type="molecule type" value="Genomic_DNA"/>
</dbReference>
<dbReference type="PANTHER" id="PTHR30204:SF96">
    <property type="entry name" value="CHROMOSOME-ANCHORING PROTEIN RACA"/>
    <property type="match status" value="1"/>
</dbReference>
<dbReference type="RefSeq" id="WP_331848637.1">
    <property type="nucleotide sequence ID" value="NZ_JAZHPZ010000015.1"/>
</dbReference>
<evidence type="ECO:0000259" key="2">
    <source>
        <dbReference type="PROSITE" id="PS50937"/>
    </source>
</evidence>
<dbReference type="Gene3D" id="1.10.1660.10">
    <property type="match status" value="1"/>
</dbReference>
<dbReference type="PANTHER" id="PTHR30204">
    <property type="entry name" value="REDOX-CYCLING DRUG-SENSING TRANSCRIPTIONAL ACTIVATOR SOXR"/>
    <property type="match status" value="1"/>
</dbReference>
<name>A0ABU7VXN7_9BACL</name>
<feature type="domain" description="HTH merR-type" evidence="2">
    <location>
        <begin position="1"/>
        <end position="67"/>
    </location>
</feature>
<dbReference type="SMART" id="SM00422">
    <property type="entry name" value="HTH_MERR"/>
    <property type="match status" value="1"/>
</dbReference>